<evidence type="ECO:0000256" key="1">
    <source>
        <dbReference type="ARBA" id="ARBA00001946"/>
    </source>
</evidence>
<keyword evidence="4" id="KW-1003">Cell membrane</keyword>
<comment type="cofactor">
    <cofactor evidence="1">
        <name>Mg(2+)</name>
        <dbReference type="ChEBI" id="CHEBI:18420"/>
    </cofactor>
</comment>
<dbReference type="EMBL" id="CP013099">
    <property type="protein sequence ID" value="ALP54770.1"/>
    <property type="molecule type" value="Genomic_DNA"/>
</dbReference>
<dbReference type="SMART" id="SM00267">
    <property type="entry name" value="GGDEF"/>
    <property type="match status" value="1"/>
</dbReference>
<dbReference type="Gene3D" id="6.10.340.10">
    <property type="match status" value="1"/>
</dbReference>
<keyword evidence="6 9" id="KW-1133">Transmembrane helix</keyword>
<proteinExistence type="predicted"/>
<evidence type="ECO:0000256" key="2">
    <source>
        <dbReference type="ARBA" id="ARBA00004651"/>
    </source>
</evidence>
<evidence type="ECO:0000259" key="11">
    <source>
        <dbReference type="PROSITE" id="PS50887"/>
    </source>
</evidence>
<organism evidence="12 13">
    <name type="scientific">Candidatus Tenderia electrophaga</name>
    <dbReference type="NCBI Taxonomy" id="1748243"/>
    <lineage>
        <taxon>Bacteria</taxon>
        <taxon>Pseudomonadati</taxon>
        <taxon>Pseudomonadota</taxon>
        <taxon>Gammaproteobacteria</taxon>
        <taxon>Candidatus Tenderiales</taxon>
        <taxon>Candidatus Tenderiaceae</taxon>
        <taxon>Candidatus Tenderia</taxon>
    </lineage>
</organism>
<dbReference type="Pfam" id="PF00672">
    <property type="entry name" value="HAMP"/>
    <property type="match status" value="1"/>
</dbReference>
<dbReference type="FunFam" id="3.30.70.270:FF:000001">
    <property type="entry name" value="Diguanylate cyclase domain protein"/>
    <property type="match status" value="1"/>
</dbReference>
<feature type="transmembrane region" description="Helical" evidence="9">
    <location>
        <begin position="287"/>
        <end position="307"/>
    </location>
</feature>
<dbReference type="NCBIfam" id="TIGR00254">
    <property type="entry name" value="GGDEF"/>
    <property type="match status" value="1"/>
</dbReference>
<dbReference type="InterPro" id="IPR003660">
    <property type="entry name" value="HAMP_dom"/>
</dbReference>
<dbReference type="InterPro" id="IPR000160">
    <property type="entry name" value="GGDEF_dom"/>
</dbReference>
<accession>A0A0S2THZ7</accession>
<reference evidence="12" key="1">
    <citation type="submission" date="2015-10" db="EMBL/GenBank/DDBJ databases">
        <title>Description of Candidatus Tenderia electrophaga gen. nov, sp. nov., an Uncultivated Electroautotroph from a Biocathode Enrichment.</title>
        <authorList>
            <person name="Eddie B.J."/>
            <person name="Malanoski A.P."/>
            <person name="Wang Z."/>
            <person name="Hall R.J."/>
            <person name="Oh S.D."/>
            <person name="Heiner C."/>
            <person name="Lin B."/>
            <person name="Strycharz-Glaven S.M."/>
        </authorList>
    </citation>
    <scope>NUCLEOTIDE SEQUENCE [LARGE SCALE GENOMIC DNA]</scope>
    <source>
        <strain evidence="12">NRL1</strain>
    </source>
</reference>
<dbReference type="GO" id="GO:0052621">
    <property type="term" value="F:diguanylate cyclase activity"/>
    <property type="evidence" value="ECO:0007669"/>
    <property type="project" value="UniProtKB-EC"/>
</dbReference>
<keyword evidence="13" id="KW-1185">Reference proteome</keyword>
<dbReference type="Gene3D" id="3.30.450.20">
    <property type="entry name" value="PAS domain"/>
    <property type="match status" value="1"/>
</dbReference>
<sequence length="542" mass="59231">MAVSSIKSKILIFAVLATLIPSAGLGLLSFWQNETMIADNVTHQLRVLAGDTRRELEFWLKERVDGLRTLSNSNTVINGIAQHNDTADGDNALQMLPHYLRLVEQKLDALLQLTVLDASGKQVASSAQTGAVVSLSAPWPEDAATKGVVIDAPHWDSSAHTATFSLAVPVLSLDDKIIGALVAVVDLNSVAPTLKHRSDISAGYVVLMDRAGRPLLDTLARSSELSPLESRTVQRLIQHQGQPIVYERPLTGEVLGLADTAGTLPLLVVAERDRDEIYQAWTAFRNLFLSLLGGLTLLVALIGWGMGRSIVTPLERLTGAADRVAAGDLEIALPVTRRDEIGRLTRVFNQMTEHLRHSHAQVEAANQALQQQNQLLERLSITDNLTGLYNRKKLDDILTDQLARYERHRHPFAVLLLDIDHFKALNDSYGHLAGDEVLKSVAHILTQSIRSVDYAARYGGEEFVIVLPETNTATARDLAERICGAIRDKCCQFEGQSLAVTLSIGVAGIRDSDKNIEAIIARADEVLYAAKHAGRNRVHCAL</sequence>
<dbReference type="PANTHER" id="PTHR45138">
    <property type="entry name" value="REGULATORY COMPONENTS OF SENSORY TRANSDUCTION SYSTEM"/>
    <property type="match status" value="1"/>
</dbReference>
<evidence type="ECO:0000256" key="6">
    <source>
        <dbReference type="ARBA" id="ARBA00022989"/>
    </source>
</evidence>
<dbReference type="InterPro" id="IPR043128">
    <property type="entry name" value="Rev_trsase/Diguanyl_cyclase"/>
</dbReference>
<dbReference type="PANTHER" id="PTHR45138:SF9">
    <property type="entry name" value="DIGUANYLATE CYCLASE DGCM-RELATED"/>
    <property type="match status" value="1"/>
</dbReference>
<evidence type="ECO:0000256" key="5">
    <source>
        <dbReference type="ARBA" id="ARBA00022692"/>
    </source>
</evidence>
<feature type="domain" description="HAMP" evidence="10">
    <location>
        <begin position="308"/>
        <end position="360"/>
    </location>
</feature>
<dbReference type="CDD" id="cd01949">
    <property type="entry name" value="GGDEF"/>
    <property type="match status" value="1"/>
</dbReference>
<dbReference type="InterPro" id="IPR029787">
    <property type="entry name" value="Nucleotide_cyclase"/>
</dbReference>
<evidence type="ECO:0000256" key="7">
    <source>
        <dbReference type="ARBA" id="ARBA00023136"/>
    </source>
</evidence>
<dbReference type="Gene3D" id="3.30.70.270">
    <property type="match status" value="1"/>
</dbReference>
<dbReference type="KEGG" id="tee:Tel_07370"/>
<gene>
    <name evidence="12" type="ORF">Tel_07370</name>
</gene>
<keyword evidence="7 9" id="KW-0472">Membrane</keyword>
<evidence type="ECO:0000256" key="8">
    <source>
        <dbReference type="ARBA" id="ARBA00034247"/>
    </source>
</evidence>
<dbReference type="PROSITE" id="PS50887">
    <property type="entry name" value="GGDEF"/>
    <property type="match status" value="1"/>
</dbReference>
<dbReference type="STRING" id="1748243.Tel_07370"/>
<feature type="domain" description="GGDEF" evidence="11">
    <location>
        <begin position="410"/>
        <end position="542"/>
    </location>
</feature>
<dbReference type="GO" id="GO:0005886">
    <property type="term" value="C:plasma membrane"/>
    <property type="evidence" value="ECO:0007669"/>
    <property type="project" value="UniProtKB-SubCell"/>
</dbReference>
<dbReference type="SUPFAM" id="SSF158472">
    <property type="entry name" value="HAMP domain-like"/>
    <property type="match status" value="1"/>
</dbReference>
<keyword evidence="5 9" id="KW-0812">Transmembrane</keyword>
<dbReference type="Pfam" id="PF00990">
    <property type="entry name" value="GGDEF"/>
    <property type="match status" value="1"/>
</dbReference>
<evidence type="ECO:0000313" key="12">
    <source>
        <dbReference type="EMBL" id="ALP54770.1"/>
    </source>
</evidence>
<dbReference type="AlphaFoldDB" id="A0A0S2THZ7"/>
<dbReference type="InterPro" id="IPR033479">
    <property type="entry name" value="dCache_1"/>
</dbReference>
<dbReference type="SUPFAM" id="SSF55073">
    <property type="entry name" value="Nucleotide cyclase"/>
    <property type="match status" value="1"/>
</dbReference>
<name>A0A0S2THZ7_9GAMM</name>
<dbReference type="EC" id="2.7.7.65" evidence="3"/>
<dbReference type="Proteomes" id="UP000055136">
    <property type="component" value="Chromosome"/>
</dbReference>
<dbReference type="CDD" id="cd18773">
    <property type="entry name" value="PDC1_HK_sensor"/>
    <property type="match status" value="1"/>
</dbReference>
<evidence type="ECO:0000256" key="9">
    <source>
        <dbReference type="SAM" id="Phobius"/>
    </source>
</evidence>
<dbReference type="GO" id="GO:0007165">
    <property type="term" value="P:signal transduction"/>
    <property type="evidence" value="ECO:0007669"/>
    <property type="project" value="InterPro"/>
</dbReference>
<dbReference type="CDD" id="cd06225">
    <property type="entry name" value="HAMP"/>
    <property type="match status" value="1"/>
</dbReference>
<evidence type="ECO:0000259" key="10">
    <source>
        <dbReference type="PROSITE" id="PS50885"/>
    </source>
</evidence>
<dbReference type="SMART" id="SM00304">
    <property type="entry name" value="HAMP"/>
    <property type="match status" value="1"/>
</dbReference>
<evidence type="ECO:0000256" key="3">
    <source>
        <dbReference type="ARBA" id="ARBA00012528"/>
    </source>
</evidence>
<protein>
    <recommendedName>
        <fullName evidence="3">diguanylate cyclase</fullName>
        <ecNumber evidence="3">2.7.7.65</ecNumber>
    </recommendedName>
</protein>
<evidence type="ECO:0000313" key="13">
    <source>
        <dbReference type="Proteomes" id="UP000055136"/>
    </source>
</evidence>
<dbReference type="InterPro" id="IPR050469">
    <property type="entry name" value="Diguanylate_Cyclase"/>
</dbReference>
<evidence type="ECO:0000256" key="4">
    <source>
        <dbReference type="ARBA" id="ARBA00022475"/>
    </source>
</evidence>
<comment type="catalytic activity">
    <reaction evidence="8">
        <text>2 GTP = 3',3'-c-di-GMP + 2 diphosphate</text>
        <dbReference type="Rhea" id="RHEA:24898"/>
        <dbReference type="ChEBI" id="CHEBI:33019"/>
        <dbReference type="ChEBI" id="CHEBI:37565"/>
        <dbReference type="ChEBI" id="CHEBI:58805"/>
        <dbReference type="EC" id="2.7.7.65"/>
    </reaction>
</comment>
<dbReference type="Pfam" id="PF02743">
    <property type="entry name" value="dCache_1"/>
    <property type="match status" value="1"/>
</dbReference>
<comment type="subcellular location">
    <subcellularLocation>
        <location evidence="2">Cell membrane</location>
        <topology evidence="2">Multi-pass membrane protein</topology>
    </subcellularLocation>
</comment>
<dbReference type="PROSITE" id="PS50885">
    <property type="entry name" value="HAMP"/>
    <property type="match status" value="1"/>
</dbReference>